<keyword evidence="2" id="KW-1185">Reference proteome</keyword>
<evidence type="ECO:0000313" key="2">
    <source>
        <dbReference type="Proteomes" id="UP001163321"/>
    </source>
</evidence>
<protein>
    <submittedName>
        <fullName evidence="1">Uncharacterized protein</fullName>
    </submittedName>
</protein>
<dbReference type="Proteomes" id="UP001163321">
    <property type="component" value="Chromosome 8"/>
</dbReference>
<comment type="caution">
    <text evidence="1">The sequence shown here is derived from an EMBL/GenBank/DDBJ whole genome shotgun (WGS) entry which is preliminary data.</text>
</comment>
<dbReference type="EMBL" id="CM047587">
    <property type="protein sequence ID" value="KAI9907746.1"/>
    <property type="molecule type" value="Genomic_DNA"/>
</dbReference>
<organism evidence="1 2">
    <name type="scientific">Peronosclerospora sorghi</name>
    <dbReference type="NCBI Taxonomy" id="230839"/>
    <lineage>
        <taxon>Eukaryota</taxon>
        <taxon>Sar</taxon>
        <taxon>Stramenopiles</taxon>
        <taxon>Oomycota</taxon>
        <taxon>Peronosporomycetes</taxon>
        <taxon>Peronosporales</taxon>
        <taxon>Peronosporaceae</taxon>
        <taxon>Peronosclerospora</taxon>
    </lineage>
</organism>
<gene>
    <name evidence="1" type="ORF">PsorP6_003159</name>
</gene>
<name>A0ACC0VQJ4_9STRA</name>
<accession>A0ACC0VQJ4</accession>
<proteinExistence type="predicted"/>
<evidence type="ECO:0000313" key="1">
    <source>
        <dbReference type="EMBL" id="KAI9907746.1"/>
    </source>
</evidence>
<reference evidence="1 2" key="1">
    <citation type="journal article" date="2022" name="bioRxiv">
        <title>The genome of the oomycete Peronosclerospora sorghi, a cosmopolitan pathogen of maize and sorghum, is inflated with dispersed pseudogenes.</title>
        <authorList>
            <person name="Fletcher K."/>
            <person name="Martin F."/>
            <person name="Isakeit T."/>
            <person name="Cavanaugh K."/>
            <person name="Magill C."/>
            <person name="Michelmore R."/>
        </authorList>
    </citation>
    <scope>NUCLEOTIDE SEQUENCE [LARGE SCALE GENOMIC DNA]</scope>
    <source>
        <strain evidence="1">P6</strain>
    </source>
</reference>
<sequence>MKHKMGFLPGEAREKLFKNIQWKNLYGNKTNSDRKGKVKAMTIDQSSSVTRPMKVTIAIAEVIQMVLKNHTQAKDLECRIESTLLSVTLKSGQTKRLLAGEFTEKIRADESMW</sequence>